<dbReference type="EMBL" id="CP009122">
    <property type="protein sequence ID" value="AJA09777.1"/>
    <property type="molecule type" value="Genomic_DNA"/>
</dbReference>
<dbReference type="AlphaFoldDB" id="A0A0A7PPE4"/>
<proteinExistence type="predicted"/>
<dbReference type="Pfam" id="PF13578">
    <property type="entry name" value="Methyltransf_24"/>
    <property type="match status" value="1"/>
</dbReference>
<reference evidence="1 2" key="1">
    <citation type="journal article" date="2015" name="Int. J. Syst. Evol. Microbiol.">
        <title>Description of Sphingopyxis fribergensis sp. nov. - a soil bacterium with the ability to degrade styrene and phenylacetic acid.</title>
        <authorList>
            <person name="Oelschlagel M."/>
            <person name="Ruckert C."/>
            <person name="Kalinowski J."/>
            <person name="Schmidt G."/>
            <person name="Schlomann M."/>
            <person name="Tischler D."/>
        </authorList>
    </citation>
    <scope>NUCLEOTIDE SEQUENCE [LARGE SCALE GENOMIC DNA]</scope>
    <source>
        <strain evidence="1 2">Kp5.2</strain>
    </source>
</reference>
<sequence>MMQLVKRSYAGVMHTIANLSPMEKLAENARNSDEYGWRRWSASLLAIHDIERMIALGLPWWNVAATREVAEFLRARPKARVFEYGAGASTIWLARHAASVVSVEHHAEWHQRLTKEVAHFPHIQLLHRALEGDGYIGAIDAAEGPFDLIVVDGRRRTECLAHAIPHLAPGGIILLDDSGRSRYRSAIETCGLKERRHFGRSYCVPYPDFTSLLYG</sequence>
<dbReference type="Gene3D" id="3.40.50.150">
    <property type="entry name" value="Vaccinia Virus protein VP39"/>
    <property type="match status" value="1"/>
</dbReference>
<name>A0A0A7PPE4_9SPHN</name>
<evidence type="ECO:0000313" key="1">
    <source>
        <dbReference type="EMBL" id="AJA09777.1"/>
    </source>
</evidence>
<dbReference type="RefSeq" id="WP_039575757.1">
    <property type="nucleotide sequence ID" value="NZ_CP009122.1"/>
</dbReference>
<evidence type="ECO:0000313" key="2">
    <source>
        <dbReference type="Proteomes" id="UP000030907"/>
    </source>
</evidence>
<dbReference type="InterPro" id="IPR029063">
    <property type="entry name" value="SAM-dependent_MTases_sf"/>
</dbReference>
<dbReference type="Proteomes" id="UP000030907">
    <property type="component" value="Chromosome"/>
</dbReference>
<dbReference type="OrthoDB" id="938855at2"/>
<accession>A0A0A7PPE4</accession>
<organism evidence="1 2">
    <name type="scientific">Sphingopyxis fribergensis</name>
    <dbReference type="NCBI Taxonomy" id="1515612"/>
    <lineage>
        <taxon>Bacteria</taxon>
        <taxon>Pseudomonadati</taxon>
        <taxon>Pseudomonadota</taxon>
        <taxon>Alphaproteobacteria</taxon>
        <taxon>Sphingomonadales</taxon>
        <taxon>Sphingomonadaceae</taxon>
        <taxon>Sphingopyxis</taxon>
    </lineage>
</organism>
<evidence type="ECO:0008006" key="3">
    <source>
        <dbReference type="Google" id="ProtNLM"/>
    </source>
</evidence>
<gene>
    <name evidence="1" type="ORF">SKP52_14465</name>
</gene>
<dbReference type="STRING" id="1515612.SKP52_14465"/>
<dbReference type="KEGG" id="sphk:SKP52_14465"/>
<dbReference type="HOGENOM" id="CLU_095324_1_0_5"/>
<dbReference type="SUPFAM" id="SSF53335">
    <property type="entry name" value="S-adenosyl-L-methionine-dependent methyltransferases"/>
    <property type="match status" value="1"/>
</dbReference>
<protein>
    <recommendedName>
        <fullName evidence="3">Class I SAM-dependent methyltransferase</fullName>
    </recommendedName>
</protein>
<keyword evidence="2" id="KW-1185">Reference proteome</keyword>